<dbReference type="EMBL" id="BMUT01000018">
    <property type="protein sequence ID" value="GGY06673.1"/>
    <property type="molecule type" value="Genomic_DNA"/>
</dbReference>
<accession>A0ABQ2Z843</accession>
<sequence>MISKRARRTATELLGESPAAVGWCKLGPIPKPPKDVYAAAGRPRLRPGWIRPLGILGYIAAAPFLLFALGYAALEATAEAVLGPLLRTKKERQALRDKKACEQRRRRDTGLPEKPPTDVFDGDWQAEAGQLLLRWYGQSSHPSRLVILGQDRMVLAGPPRRVTLGQDKKAQILDILKADRAVAETPERASSDTDRFRIRFHDGSWIMLTATDSVSDIHAHLTATRMLPEFDAFGRLQKDLRR</sequence>
<evidence type="ECO:0000256" key="1">
    <source>
        <dbReference type="SAM" id="MobiDB-lite"/>
    </source>
</evidence>
<keyword evidence="4" id="KW-1185">Reference proteome</keyword>
<feature type="region of interest" description="Disordered" evidence="1">
    <location>
        <begin position="96"/>
        <end position="120"/>
    </location>
</feature>
<reference evidence="4" key="1">
    <citation type="journal article" date="2019" name="Int. J. Syst. Evol. Microbiol.">
        <title>The Global Catalogue of Microorganisms (GCM) 10K type strain sequencing project: providing services to taxonomists for standard genome sequencing and annotation.</title>
        <authorList>
            <consortium name="The Broad Institute Genomics Platform"/>
            <consortium name="The Broad Institute Genome Sequencing Center for Infectious Disease"/>
            <person name="Wu L."/>
            <person name="Ma J."/>
        </authorList>
    </citation>
    <scope>NUCLEOTIDE SEQUENCE [LARGE SCALE GENOMIC DNA]</scope>
    <source>
        <strain evidence="4">JCM 4586</strain>
    </source>
</reference>
<dbReference type="Proteomes" id="UP000659223">
    <property type="component" value="Unassembled WGS sequence"/>
</dbReference>
<comment type="caution">
    <text evidence="3">The sequence shown here is derived from an EMBL/GenBank/DDBJ whole genome shotgun (WGS) entry which is preliminary data.</text>
</comment>
<feature type="compositionally biased region" description="Basic and acidic residues" evidence="1">
    <location>
        <begin position="96"/>
        <end position="111"/>
    </location>
</feature>
<evidence type="ECO:0000256" key="2">
    <source>
        <dbReference type="SAM" id="Phobius"/>
    </source>
</evidence>
<protein>
    <submittedName>
        <fullName evidence="3">Uncharacterized protein</fullName>
    </submittedName>
</protein>
<proteinExistence type="predicted"/>
<evidence type="ECO:0000313" key="3">
    <source>
        <dbReference type="EMBL" id="GGY06673.1"/>
    </source>
</evidence>
<gene>
    <name evidence="3" type="ORF">GCM10010324_61820</name>
</gene>
<dbReference type="RefSeq" id="WP_190025060.1">
    <property type="nucleotide sequence ID" value="NZ_BMUT01000018.1"/>
</dbReference>
<organism evidence="3 4">
    <name type="scientific">Streptomyces hiroshimensis</name>
    <dbReference type="NCBI Taxonomy" id="66424"/>
    <lineage>
        <taxon>Bacteria</taxon>
        <taxon>Bacillati</taxon>
        <taxon>Actinomycetota</taxon>
        <taxon>Actinomycetes</taxon>
        <taxon>Kitasatosporales</taxon>
        <taxon>Streptomycetaceae</taxon>
        <taxon>Streptomyces</taxon>
    </lineage>
</organism>
<feature type="transmembrane region" description="Helical" evidence="2">
    <location>
        <begin position="53"/>
        <end position="74"/>
    </location>
</feature>
<keyword evidence="2" id="KW-0812">Transmembrane</keyword>
<evidence type="ECO:0000313" key="4">
    <source>
        <dbReference type="Proteomes" id="UP000659223"/>
    </source>
</evidence>
<name>A0ABQ2Z843_9ACTN</name>
<keyword evidence="2" id="KW-1133">Transmembrane helix</keyword>
<keyword evidence="2" id="KW-0472">Membrane</keyword>